<dbReference type="AlphaFoldDB" id="A0A831T8P3"/>
<proteinExistence type="predicted"/>
<gene>
    <name evidence="3" type="ORF">ENP34_00140</name>
</gene>
<sequence length="227" mass="24173">MRDADRELYQRVAASVLHPGSPGRLHYRGLFRLPGVRRAGTGAGMGLHPLRCGRADLHELSPQLDGDPVRPYPRRGAGPGGLHSHLRQRRAASGGDAAGAGDLVTERGASVRRVAWIAGIVLALALGLAGCRTATSAGSTPVAMARVEMPPSYRFDPPVITVKAGTTVTWHNGDHFTHSVRLLDGSGVEKVAAPGESVSITFNDPGEYEYDCSFHPRDMRGKVIVTE</sequence>
<dbReference type="EMBL" id="DSIY01000004">
    <property type="protein sequence ID" value="HEG89848.1"/>
    <property type="molecule type" value="Genomic_DNA"/>
</dbReference>
<feature type="region of interest" description="Disordered" evidence="1">
    <location>
        <begin position="64"/>
        <end position="101"/>
    </location>
</feature>
<dbReference type="Pfam" id="PF13473">
    <property type="entry name" value="Cupredoxin_1"/>
    <property type="match status" value="1"/>
</dbReference>
<evidence type="ECO:0000259" key="2">
    <source>
        <dbReference type="Pfam" id="PF13473"/>
    </source>
</evidence>
<name>A0A831T8P3_9BACT</name>
<evidence type="ECO:0000313" key="3">
    <source>
        <dbReference type="EMBL" id="HEG89848.1"/>
    </source>
</evidence>
<feature type="domain" description="EfeO-type cupredoxin-like" evidence="2">
    <location>
        <begin position="124"/>
        <end position="225"/>
    </location>
</feature>
<feature type="compositionally biased region" description="Low complexity" evidence="1">
    <location>
        <begin position="91"/>
        <end position="101"/>
    </location>
</feature>
<reference evidence="3" key="1">
    <citation type="journal article" date="2020" name="mSystems">
        <title>Genome- and Community-Level Interaction Insights into Carbon Utilization and Element Cycling Functions of Hydrothermarchaeota in Hydrothermal Sediment.</title>
        <authorList>
            <person name="Zhou Z."/>
            <person name="Liu Y."/>
            <person name="Xu W."/>
            <person name="Pan J."/>
            <person name="Luo Z.H."/>
            <person name="Li M."/>
        </authorList>
    </citation>
    <scope>NUCLEOTIDE SEQUENCE [LARGE SCALE GENOMIC DNA]</scope>
    <source>
        <strain evidence="3">SpSt-210</strain>
    </source>
</reference>
<dbReference type="PANTHER" id="PTHR36507">
    <property type="entry name" value="BLL1555 PROTEIN"/>
    <property type="match status" value="1"/>
</dbReference>
<dbReference type="Gene3D" id="2.60.40.420">
    <property type="entry name" value="Cupredoxins - blue copper proteins"/>
    <property type="match status" value="1"/>
</dbReference>
<comment type="caution">
    <text evidence="3">The sequence shown here is derived from an EMBL/GenBank/DDBJ whole genome shotgun (WGS) entry which is preliminary data.</text>
</comment>
<evidence type="ECO:0000256" key="1">
    <source>
        <dbReference type="SAM" id="MobiDB-lite"/>
    </source>
</evidence>
<dbReference type="InterPro" id="IPR028096">
    <property type="entry name" value="EfeO_Cupredoxin"/>
</dbReference>
<dbReference type="InterPro" id="IPR052721">
    <property type="entry name" value="ET_Amicyanin"/>
</dbReference>
<organism evidence="3">
    <name type="scientific">Thermorudis peleae</name>
    <dbReference type="NCBI Taxonomy" id="1382356"/>
    <lineage>
        <taxon>Bacteria</taxon>
        <taxon>Pseudomonadati</taxon>
        <taxon>Thermomicrobiota</taxon>
        <taxon>Thermomicrobia</taxon>
        <taxon>Thermomicrobia incertae sedis</taxon>
        <taxon>Thermorudis</taxon>
    </lineage>
</organism>
<dbReference type="PANTHER" id="PTHR36507:SF1">
    <property type="entry name" value="BLL1555 PROTEIN"/>
    <property type="match status" value="1"/>
</dbReference>
<protein>
    <recommendedName>
        <fullName evidence="2">EfeO-type cupredoxin-like domain-containing protein</fullName>
    </recommendedName>
</protein>
<dbReference type="InterPro" id="IPR008972">
    <property type="entry name" value="Cupredoxin"/>
</dbReference>
<accession>A0A831T8P3</accession>
<dbReference type="SUPFAM" id="SSF49503">
    <property type="entry name" value="Cupredoxins"/>
    <property type="match status" value="1"/>
</dbReference>